<organism evidence="2 3">
    <name type="scientific">Tsukamurella pseudospumae</name>
    <dbReference type="NCBI Taxonomy" id="239498"/>
    <lineage>
        <taxon>Bacteria</taxon>
        <taxon>Bacillati</taxon>
        <taxon>Actinomycetota</taxon>
        <taxon>Actinomycetes</taxon>
        <taxon>Mycobacteriales</taxon>
        <taxon>Tsukamurellaceae</taxon>
        <taxon>Tsukamurella</taxon>
    </lineage>
</organism>
<dbReference type="InterPro" id="IPR011335">
    <property type="entry name" value="Restrct_endonuc-II-like"/>
</dbReference>
<reference evidence="2 3" key="1">
    <citation type="submission" date="2016-02" db="EMBL/GenBank/DDBJ databases">
        <authorList>
            <person name="Teng J.L."/>
            <person name="Tang Y."/>
            <person name="Huang Y."/>
            <person name="Guo F."/>
            <person name="Wei W."/>
            <person name="Chen J.H."/>
            <person name="Wong S.Y."/>
            <person name="Lau S.K."/>
            <person name="Woo P.C."/>
        </authorList>
    </citation>
    <scope>NUCLEOTIDE SEQUENCE [LARGE SCALE GENOMIC DNA]</scope>
    <source>
        <strain evidence="2 3">JCM 13375</strain>
    </source>
</reference>
<dbReference type="SUPFAM" id="SSF52980">
    <property type="entry name" value="Restriction endonuclease-like"/>
    <property type="match status" value="1"/>
</dbReference>
<dbReference type="InterPro" id="IPR007569">
    <property type="entry name" value="DUF559"/>
</dbReference>
<gene>
    <name evidence="2" type="ORF">AXK61_19240</name>
</gene>
<sequence length="305" mass="32598">MGDGSKRAAESSARREQRELAEYLADHDGVITRSAALGLGLSSSAIGRLVEAKLWIALGGGAYLSATHTFTDEARLRAAAGATGGAVDGAAAAWWHGIAQSPPDSISLTVPRSHRRAPRVPYDLEVHRRDLLPADLDVVRGLSVTAAPLTALESAAVGGSALLDRSLQEGIVTVDGLAAATKRNAGRHGMAEARRLLAVIAGDAESEAERLFQTMFELHHLTGWRAQFPFGVYAIDFAFPAQRLAIEVDGWAFHRTPDRAMNDARKQNRLVLAGWRVLRFGWHQLDGDGEAVMTDVITAVNAIAA</sequence>
<keyword evidence="3" id="KW-1185">Reference proteome</keyword>
<dbReference type="Gene3D" id="3.40.960.10">
    <property type="entry name" value="VSR Endonuclease"/>
    <property type="match status" value="1"/>
</dbReference>
<accession>A0A137ZJ26</accession>
<feature type="domain" description="DUF559" evidence="1">
    <location>
        <begin position="206"/>
        <end position="300"/>
    </location>
</feature>
<evidence type="ECO:0000259" key="1">
    <source>
        <dbReference type="Pfam" id="PF04480"/>
    </source>
</evidence>
<proteinExistence type="predicted"/>
<dbReference type="Pfam" id="PF04480">
    <property type="entry name" value="DUF559"/>
    <property type="match status" value="1"/>
</dbReference>
<evidence type="ECO:0000313" key="3">
    <source>
        <dbReference type="Proteomes" id="UP000070409"/>
    </source>
</evidence>
<comment type="caution">
    <text evidence="2">The sequence shown here is derived from an EMBL/GenBank/DDBJ whole genome shotgun (WGS) entry which is preliminary data.</text>
</comment>
<protein>
    <recommendedName>
        <fullName evidence="1">DUF559 domain-containing protein</fullName>
    </recommendedName>
</protein>
<evidence type="ECO:0000313" key="2">
    <source>
        <dbReference type="EMBL" id="KXO98174.1"/>
    </source>
</evidence>
<dbReference type="Proteomes" id="UP000070409">
    <property type="component" value="Unassembled WGS sequence"/>
</dbReference>
<name>A0A137ZJ26_9ACTN</name>
<dbReference type="RefSeq" id="WP_068745340.1">
    <property type="nucleotide sequence ID" value="NZ_LSRE01000013.1"/>
</dbReference>
<dbReference type="EMBL" id="LSRE01000013">
    <property type="protein sequence ID" value="KXO98174.1"/>
    <property type="molecule type" value="Genomic_DNA"/>
</dbReference>